<keyword evidence="2" id="KW-1185">Reference proteome</keyword>
<organism evidence="1 2">
    <name type="scientific">Actinomadura vinacea</name>
    <dbReference type="NCBI Taxonomy" id="115336"/>
    <lineage>
        <taxon>Bacteria</taxon>
        <taxon>Bacillati</taxon>
        <taxon>Actinomycetota</taxon>
        <taxon>Actinomycetes</taxon>
        <taxon>Streptosporangiales</taxon>
        <taxon>Thermomonosporaceae</taxon>
        <taxon>Actinomadura</taxon>
    </lineage>
</organism>
<dbReference type="InterPro" id="IPR023214">
    <property type="entry name" value="HAD_sf"/>
</dbReference>
<comment type="caution">
    <text evidence="1">The sequence shown here is derived from an EMBL/GenBank/DDBJ whole genome shotgun (WGS) entry which is preliminary data.</text>
</comment>
<evidence type="ECO:0000313" key="2">
    <source>
        <dbReference type="Proteomes" id="UP001501231"/>
    </source>
</evidence>
<sequence length="173" mass="18419">MPSRPFAAAGLGGSIEVVALNYGRTLDDSRRYDPELGMRPVSDIAIQVIRALHTQLGLRLLVASNTRPGQDRRRALAAAGLGTCFAGVVQSHELRDLGKPYRGFFRHVQAVAGCAPGRLLFVGHNLLHDVLTPVELGMPAVLVGPVPPRGLPLGVQLPDIAVLPQLLVEGTDD</sequence>
<dbReference type="SUPFAM" id="SSF56784">
    <property type="entry name" value="HAD-like"/>
    <property type="match status" value="1"/>
</dbReference>
<name>A0ABN3KG39_9ACTN</name>
<accession>A0ABN3KG39</accession>
<gene>
    <name evidence="1" type="ORF">GCM10010191_89030</name>
</gene>
<dbReference type="RefSeq" id="WP_344597777.1">
    <property type="nucleotide sequence ID" value="NZ_BAAARW010000044.1"/>
</dbReference>
<proteinExistence type="predicted"/>
<dbReference type="InterPro" id="IPR036412">
    <property type="entry name" value="HAD-like_sf"/>
</dbReference>
<evidence type="ECO:0008006" key="3">
    <source>
        <dbReference type="Google" id="ProtNLM"/>
    </source>
</evidence>
<dbReference type="Proteomes" id="UP001501231">
    <property type="component" value="Unassembled WGS sequence"/>
</dbReference>
<protein>
    <recommendedName>
        <fullName evidence="3">HAD family hydrolase</fullName>
    </recommendedName>
</protein>
<evidence type="ECO:0000313" key="1">
    <source>
        <dbReference type="EMBL" id="GAA2455920.1"/>
    </source>
</evidence>
<dbReference type="EMBL" id="BAAARW010000044">
    <property type="protein sequence ID" value="GAA2455920.1"/>
    <property type="molecule type" value="Genomic_DNA"/>
</dbReference>
<reference evidence="2" key="1">
    <citation type="journal article" date="2019" name="Int. J. Syst. Evol. Microbiol.">
        <title>The Global Catalogue of Microorganisms (GCM) 10K type strain sequencing project: providing services to taxonomists for standard genome sequencing and annotation.</title>
        <authorList>
            <consortium name="The Broad Institute Genomics Platform"/>
            <consortium name="The Broad Institute Genome Sequencing Center for Infectious Disease"/>
            <person name="Wu L."/>
            <person name="Ma J."/>
        </authorList>
    </citation>
    <scope>NUCLEOTIDE SEQUENCE [LARGE SCALE GENOMIC DNA]</scope>
    <source>
        <strain evidence="2">JCM 3325</strain>
    </source>
</reference>
<dbReference type="Gene3D" id="3.40.50.1000">
    <property type="entry name" value="HAD superfamily/HAD-like"/>
    <property type="match status" value="1"/>
</dbReference>
<dbReference type="Pfam" id="PF00702">
    <property type="entry name" value="Hydrolase"/>
    <property type="match status" value="1"/>
</dbReference>